<dbReference type="KEGG" id="halt:IM660_01330"/>
<protein>
    <submittedName>
        <fullName evidence="1">Uncharacterized protein</fullName>
    </submittedName>
</protein>
<sequence length="80" mass="8778">MPEQFEQGQAGPSGLGRLPLESAPHQLWVDVKLVEKEFVGMHRDQVASGKALCMAATRVTAFSLAIRSARFSDELIHDVD</sequence>
<reference evidence="1 2" key="1">
    <citation type="submission" date="2020-10" db="EMBL/GenBank/DDBJ databases">
        <title>Haloactinobacterium sp. RN3S43, a bacterium isolated from saline soil.</title>
        <authorList>
            <person name="Sun J.-Q."/>
        </authorList>
    </citation>
    <scope>NUCLEOTIDE SEQUENCE [LARGE SCALE GENOMIC DNA]</scope>
    <source>
        <strain evidence="1 2">RN3S43</strain>
    </source>
</reference>
<organism evidence="1 2">
    <name type="scientific">Ruania alkalisoli</name>
    <dbReference type="NCBI Taxonomy" id="2779775"/>
    <lineage>
        <taxon>Bacteria</taxon>
        <taxon>Bacillati</taxon>
        <taxon>Actinomycetota</taxon>
        <taxon>Actinomycetes</taxon>
        <taxon>Micrococcales</taxon>
        <taxon>Ruaniaceae</taxon>
        <taxon>Ruania</taxon>
    </lineage>
</organism>
<accession>A0A7M1STS5</accession>
<dbReference type="RefSeq" id="WP_193497658.1">
    <property type="nucleotide sequence ID" value="NZ_CP063169.1"/>
</dbReference>
<gene>
    <name evidence="1" type="ORF">IM660_01330</name>
</gene>
<evidence type="ECO:0000313" key="2">
    <source>
        <dbReference type="Proteomes" id="UP000593758"/>
    </source>
</evidence>
<dbReference type="Proteomes" id="UP000593758">
    <property type="component" value="Chromosome"/>
</dbReference>
<dbReference type="AlphaFoldDB" id="A0A7M1STS5"/>
<keyword evidence="2" id="KW-1185">Reference proteome</keyword>
<dbReference type="EMBL" id="CP063169">
    <property type="protein sequence ID" value="QOR70989.1"/>
    <property type="molecule type" value="Genomic_DNA"/>
</dbReference>
<name>A0A7M1STS5_9MICO</name>
<evidence type="ECO:0000313" key="1">
    <source>
        <dbReference type="EMBL" id="QOR70989.1"/>
    </source>
</evidence>
<proteinExistence type="predicted"/>